<feature type="transmembrane region" description="Helical" evidence="2">
    <location>
        <begin position="69"/>
        <end position="100"/>
    </location>
</feature>
<evidence type="ECO:0000313" key="3">
    <source>
        <dbReference type="EMBL" id="GAA3205334.1"/>
    </source>
</evidence>
<feature type="compositionally biased region" description="Low complexity" evidence="1">
    <location>
        <begin position="115"/>
        <end position="139"/>
    </location>
</feature>
<proteinExistence type="predicted"/>
<protein>
    <submittedName>
        <fullName evidence="3">Uncharacterized protein</fullName>
    </submittedName>
</protein>
<keyword evidence="4" id="KW-1185">Reference proteome</keyword>
<name>A0ABP6Q650_9ACTN</name>
<dbReference type="EMBL" id="BAAAUV010000004">
    <property type="protein sequence ID" value="GAA3205334.1"/>
    <property type="molecule type" value="Genomic_DNA"/>
</dbReference>
<evidence type="ECO:0000313" key="4">
    <source>
        <dbReference type="Proteomes" id="UP001501237"/>
    </source>
</evidence>
<organism evidence="3 4">
    <name type="scientific">Actinocorallia longicatena</name>
    <dbReference type="NCBI Taxonomy" id="111803"/>
    <lineage>
        <taxon>Bacteria</taxon>
        <taxon>Bacillati</taxon>
        <taxon>Actinomycetota</taxon>
        <taxon>Actinomycetes</taxon>
        <taxon>Streptosporangiales</taxon>
        <taxon>Thermomonosporaceae</taxon>
        <taxon>Actinocorallia</taxon>
    </lineage>
</organism>
<keyword evidence="2" id="KW-1133">Transmembrane helix</keyword>
<reference evidence="4" key="1">
    <citation type="journal article" date="2019" name="Int. J. Syst. Evol. Microbiol.">
        <title>The Global Catalogue of Microorganisms (GCM) 10K type strain sequencing project: providing services to taxonomists for standard genome sequencing and annotation.</title>
        <authorList>
            <consortium name="The Broad Institute Genomics Platform"/>
            <consortium name="The Broad Institute Genome Sequencing Center for Infectious Disease"/>
            <person name="Wu L."/>
            <person name="Ma J."/>
        </authorList>
    </citation>
    <scope>NUCLEOTIDE SEQUENCE [LARGE SCALE GENOMIC DNA]</scope>
    <source>
        <strain evidence="4">JCM 9377</strain>
    </source>
</reference>
<sequence>MSLECARAEITSFGSRRRAGQPALARSALVSTKTCSSLEFIVVEPTGGACDGLGVGRVEDGFGVGFGRVLVFTGFGVGTGLAGVFFFTAFVFVGVALGLFASSAGPVVGSSVGSATSSGWLDTGETSASGGSATGFSDGPHPASTTTTAPNANDLERTLMFTRTALTSGQVDRHSQDPAPTGGLPKYRQKSSDARSPTAGTRRVEERRRISASIAASSRKRRRSGLRS</sequence>
<feature type="region of interest" description="Disordered" evidence="1">
    <location>
        <begin position="166"/>
        <end position="228"/>
    </location>
</feature>
<evidence type="ECO:0000256" key="2">
    <source>
        <dbReference type="SAM" id="Phobius"/>
    </source>
</evidence>
<evidence type="ECO:0000256" key="1">
    <source>
        <dbReference type="SAM" id="MobiDB-lite"/>
    </source>
</evidence>
<comment type="caution">
    <text evidence="3">The sequence shown here is derived from an EMBL/GenBank/DDBJ whole genome shotgun (WGS) entry which is preliminary data.</text>
</comment>
<keyword evidence="2" id="KW-0812">Transmembrane</keyword>
<keyword evidence="2" id="KW-0472">Membrane</keyword>
<feature type="region of interest" description="Disordered" evidence="1">
    <location>
        <begin position="115"/>
        <end position="154"/>
    </location>
</feature>
<feature type="compositionally biased region" description="Basic residues" evidence="1">
    <location>
        <begin position="218"/>
        <end position="228"/>
    </location>
</feature>
<accession>A0ABP6Q650</accession>
<gene>
    <name evidence="3" type="ORF">GCM10010468_20280</name>
</gene>
<dbReference type="Proteomes" id="UP001501237">
    <property type="component" value="Unassembled WGS sequence"/>
</dbReference>